<keyword evidence="2" id="KW-1185">Reference proteome</keyword>
<comment type="caution">
    <text evidence="1">The sequence shown here is derived from an EMBL/GenBank/DDBJ whole genome shotgun (WGS) entry which is preliminary data.</text>
</comment>
<evidence type="ECO:0000313" key="2">
    <source>
        <dbReference type="Proteomes" id="UP001239909"/>
    </source>
</evidence>
<dbReference type="SUPFAM" id="SSF48452">
    <property type="entry name" value="TPR-like"/>
    <property type="match status" value="1"/>
</dbReference>
<dbReference type="InterPro" id="IPR011990">
    <property type="entry name" value="TPR-like_helical_dom_sf"/>
</dbReference>
<name>A0ABQ6LMN1_9RHOB</name>
<evidence type="ECO:0008006" key="3">
    <source>
        <dbReference type="Google" id="ProtNLM"/>
    </source>
</evidence>
<protein>
    <recommendedName>
        <fullName evidence="3">Tetratricopeptide repeat protein</fullName>
    </recommendedName>
</protein>
<dbReference type="Pfam" id="PF14559">
    <property type="entry name" value="TPR_19"/>
    <property type="match status" value="1"/>
</dbReference>
<sequence length="281" mass="30548">MRRGLPLLILVAAALAGCSESISRRPDPLAKNVIDDAGLSSLLLAAGDAEQAVNYFETASAEEPERADFRRGLAIAYTRANRYPEAMRVYGELDALGQATPVDHLEQAFVAVRLQRWADAEALEARLPSGLDTARRHLLTAMLADNRQDWDAADSAYARAELLTSQPAKVFNNWGVSKMARGDLEDAEQMFLKALGYDSTLFSAKNNLAIARGLQGKFQLPIVPMTDREKATILNNLGIIAARQDKTQLAKGLFAAAVDAHPQHYEAAASRLASLETSVQN</sequence>
<evidence type="ECO:0000313" key="1">
    <source>
        <dbReference type="EMBL" id="GMG82942.1"/>
    </source>
</evidence>
<gene>
    <name evidence="1" type="ORF">LNKW23_21550</name>
</gene>
<reference evidence="1 2" key="1">
    <citation type="submission" date="2023-04" db="EMBL/GenBank/DDBJ databases">
        <title>Marinoamorphus aggregata gen. nov., sp. Nov., isolate from tissue of brittle star Ophioplocus japonicus.</title>
        <authorList>
            <person name="Kawano K."/>
            <person name="Sawayama S."/>
            <person name="Nakagawa S."/>
        </authorList>
    </citation>
    <scope>NUCLEOTIDE SEQUENCE [LARGE SCALE GENOMIC DNA]</scope>
    <source>
        <strain evidence="1 2">NKW23</strain>
    </source>
</reference>
<dbReference type="EMBL" id="BSYI01000014">
    <property type="protein sequence ID" value="GMG82942.1"/>
    <property type="molecule type" value="Genomic_DNA"/>
</dbReference>
<dbReference type="RefSeq" id="WP_285671734.1">
    <property type="nucleotide sequence ID" value="NZ_BSYI01000014.1"/>
</dbReference>
<organism evidence="1 2">
    <name type="scientific">Paralimibaculum aggregatum</name>
    <dbReference type="NCBI Taxonomy" id="3036245"/>
    <lineage>
        <taxon>Bacteria</taxon>
        <taxon>Pseudomonadati</taxon>
        <taxon>Pseudomonadota</taxon>
        <taxon>Alphaproteobacteria</taxon>
        <taxon>Rhodobacterales</taxon>
        <taxon>Paracoccaceae</taxon>
        <taxon>Paralimibaculum</taxon>
    </lineage>
</organism>
<proteinExistence type="predicted"/>
<dbReference type="Gene3D" id="1.25.40.10">
    <property type="entry name" value="Tetratricopeptide repeat domain"/>
    <property type="match status" value="2"/>
</dbReference>
<dbReference type="InterPro" id="IPR028796">
    <property type="entry name" value="BBS8"/>
</dbReference>
<dbReference type="PANTHER" id="PTHR44177">
    <property type="entry name" value="TETRATRICOPEPTIDE REPEAT PROTEIN 8"/>
    <property type="match status" value="1"/>
</dbReference>
<dbReference type="SMART" id="SM00028">
    <property type="entry name" value="TPR"/>
    <property type="match status" value="2"/>
</dbReference>
<accession>A0ABQ6LMN1</accession>
<dbReference type="InterPro" id="IPR019734">
    <property type="entry name" value="TPR_rpt"/>
</dbReference>
<dbReference type="Proteomes" id="UP001239909">
    <property type="component" value="Unassembled WGS sequence"/>
</dbReference>
<dbReference type="PROSITE" id="PS51257">
    <property type="entry name" value="PROKAR_LIPOPROTEIN"/>
    <property type="match status" value="1"/>
</dbReference>
<dbReference type="PANTHER" id="PTHR44177:SF1">
    <property type="entry name" value="TETRATRICOPEPTIDE REPEAT PROTEIN 8"/>
    <property type="match status" value="1"/>
</dbReference>